<feature type="transmembrane region" description="Helical" evidence="1">
    <location>
        <begin position="69"/>
        <end position="86"/>
    </location>
</feature>
<comment type="caution">
    <text evidence="2">The sequence shown here is derived from an EMBL/GenBank/DDBJ whole genome shotgun (WGS) entry which is preliminary data.</text>
</comment>
<organism evidence="2 3">
    <name type="scientific">Exobacillus caeni</name>
    <dbReference type="NCBI Taxonomy" id="2574798"/>
    <lineage>
        <taxon>Bacteria</taxon>
        <taxon>Bacillati</taxon>
        <taxon>Bacillota</taxon>
        <taxon>Bacilli</taxon>
        <taxon>Bacillales</taxon>
        <taxon>Guptibacillaceae</taxon>
        <taxon>Exobacillus</taxon>
    </lineage>
</organism>
<accession>A0A5R9EW82</accession>
<evidence type="ECO:0000313" key="3">
    <source>
        <dbReference type="Proteomes" id="UP000308230"/>
    </source>
</evidence>
<dbReference type="Proteomes" id="UP000308230">
    <property type="component" value="Unassembled WGS sequence"/>
</dbReference>
<dbReference type="NCBIfam" id="NF041644">
    <property type="entry name" value="CBO0543_fam"/>
    <property type="match status" value="1"/>
</dbReference>
<dbReference type="AlphaFoldDB" id="A0A5R9EW82"/>
<dbReference type="EMBL" id="SWLG01000030">
    <property type="protein sequence ID" value="TLS35061.1"/>
    <property type="molecule type" value="Genomic_DNA"/>
</dbReference>
<sequence length="163" mass="19365">MKERLILRGLLLFGLTATAFLIRRPPTKDWVLVFFLKGVISSFIGMYVVSKKWLKYPVRLAPKSFHSSLLFDYLLFPLACVAYNQTSYRSKFPGMIFQAVLYTTPMTLFEVWLEKNTQLIKYIKWSWFHTFTSLFVTFVSVRAFMEWIRDITSRQAKEKKEMM</sequence>
<proteinExistence type="predicted"/>
<reference evidence="2 3" key="1">
    <citation type="submission" date="2019-04" db="EMBL/GenBank/DDBJ databases">
        <title>Bacillus caeni sp. nov., a bacterium isolated from mangrove sediment.</title>
        <authorList>
            <person name="Huang H."/>
            <person name="Mo K."/>
            <person name="Hu Y."/>
        </authorList>
    </citation>
    <scope>NUCLEOTIDE SEQUENCE [LARGE SCALE GENOMIC DNA]</scope>
    <source>
        <strain evidence="2 3">HB172195</strain>
    </source>
</reference>
<keyword evidence="1" id="KW-0812">Transmembrane</keyword>
<evidence type="ECO:0000256" key="1">
    <source>
        <dbReference type="SAM" id="Phobius"/>
    </source>
</evidence>
<feature type="transmembrane region" description="Helical" evidence="1">
    <location>
        <begin position="92"/>
        <end position="113"/>
    </location>
</feature>
<keyword evidence="1" id="KW-0472">Membrane</keyword>
<keyword evidence="3" id="KW-1185">Reference proteome</keyword>
<feature type="transmembrane region" description="Helical" evidence="1">
    <location>
        <begin position="125"/>
        <end position="145"/>
    </location>
</feature>
<dbReference type="InterPro" id="IPR048147">
    <property type="entry name" value="CBO0543-like"/>
</dbReference>
<dbReference type="OrthoDB" id="2622010at2"/>
<protein>
    <submittedName>
        <fullName evidence="2">Uncharacterized protein</fullName>
    </submittedName>
</protein>
<gene>
    <name evidence="2" type="ORF">FCL54_22330</name>
</gene>
<name>A0A5R9EW82_9BACL</name>
<dbReference type="RefSeq" id="WP_138129517.1">
    <property type="nucleotide sequence ID" value="NZ_SWLG01000030.1"/>
</dbReference>
<evidence type="ECO:0000313" key="2">
    <source>
        <dbReference type="EMBL" id="TLS35061.1"/>
    </source>
</evidence>
<feature type="transmembrane region" description="Helical" evidence="1">
    <location>
        <begin position="31"/>
        <end position="49"/>
    </location>
</feature>
<keyword evidence="1" id="KW-1133">Transmembrane helix</keyword>